<dbReference type="EMBL" id="PUGF01000001">
    <property type="protein sequence ID" value="PRC95168.1"/>
    <property type="molecule type" value="Genomic_DNA"/>
</dbReference>
<proteinExistence type="predicted"/>
<comment type="caution">
    <text evidence="1">The sequence shown here is derived from an EMBL/GenBank/DDBJ whole genome shotgun (WGS) entry which is preliminary data.</text>
</comment>
<evidence type="ECO:0000313" key="1">
    <source>
        <dbReference type="EMBL" id="PRC95168.1"/>
    </source>
</evidence>
<sequence length="592" mass="64489">MNHRKISLFVASAIAIMTDQVYATDIEIADGTLTVNATVVAGTALRTENPNPSLLSPANAKAIGLSGISPNGGNGDDGDLNYKRWSQTSTILKGYLDLDYVNQNYGAHMGIKAWNDFALENQNVLWGNLPNGYANGTPLSDKGFSSEAKFNGAELTSMYLYGENEIGEGKVEWKIGEQSWNWGRDFQIGCGLNDLLVRDNNALVRPGALPEETVIPIPALRAVYSVTPSTSIDMIVQTRFQSNAALGCGTFYSQVDFVSNGCNQIIVANAITAPEAISKGFYVTRAGDIKPGNAAQGGIGIRQDIPSLDSTVGLYLAQFDSRQFFYGTYKSTNAIPFLPSNPNNGNPQYALEYPGDIRMVGLTYDIERSEGNILAELTYRPDQPYHYNTIDLLNAFVSNTASTPLRGLANSTQAGQLFNGYEKMKAVQFNLSATQTFSHLMAADVVTLIGEFAVKVAPDLPDQSVMRFGRPMFFGSAPIGGAACQSSLTQMECSNAGYDTRSSWGYKLRLNFDYPQLVAGVDFDPKISFAQDVRGWSDDGVFSQGRKFAVIDLKTIYHKSINIDLVWIPTWGGDFNPMSDRSTLGINVGYKF</sequence>
<reference evidence="1 2" key="1">
    <citation type="submission" date="2018-02" db="EMBL/GenBank/DDBJ databases">
        <title>Solimicrobium silvestre gen. nov., sp. nov., isolated from alpine forest soil.</title>
        <authorList>
            <person name="Margesin R."/>
            <person name="Albuquerque L."/>
            <person name="Zhang D.-C."/>
            <person name="Froufe H.J.C."/>
            <person name="Severino R."/>
            <person name="Roxo I."/>
            <person name="Egas C."/>
            <person name="Da Costa M.S."/>
        </authorList>
    </citation>
    <scope>NUCLEOTIDE SEQUENCE [LARGE SCALE GENOMIC DNA]</scope>
    <source>
        <strain evidence="1 2">S20-91</strain>
    </source>
</reference>
<organism evidence="1 2">
    <name type="scientific">Solimicrobium silvestre</name>
    <dbReference type="NCBI Taxonomy" id="2099400"/>
    <lineage>
        <taxon>Bacteria</taxon>
        <taxon>Pseudomonadati</taxon>
        <taxon>Pseudomonadota</taxon>
        <taxon>Betaproteobacteria</taxon>
        <taxon>Burkholderiales</taxon>
        <taxon>Oxalobacteraceae</taxon>
        <taxon>Solimicrobium</taxon>
    </lineage>
</organism>
<evidence type="ECO:0008006" key="3">
    <source>
        <dbReference type="Google" id="ProtNLM"/>
    </source>
</evidence>
<dbReference type="AlphaFoldDB" id="A0A2S9H5C8"/>
<dbReference type="InterPro" id="IPR010727">
    <property type="entry name" value="DUF1302"/>
</dbReference>
<dbReference type="Proteomes" id="UP000237839">
    <property type="component" value="Unassembled WGS sequence"/>
</dbReference>
<dbReference type="RefSeq" id="WP_105530052.1">
    <property type="nucleotide sequence ID" value="NZ_PUGF01000001.1"/>
</dbReference>
<keyword evidence="2" id="KW-1185">Reference proteome</keyword>
<dbReference type="OrthoDB" id="8522166at2"/>
<dbReference type="Pfam" id="PF06980">
    <property type="entry name" value="DUF1302"/>
    <property type="match status" value="1"/>
</dbReference>
<evidence type="ECO:0000313" key="2">
    <source>
        <dbReference type="Proteomes" id="UP000237839"/>
    </source>
</evidence>
<accession>A0A2S9H5C8</accession>
<gene>
    <name evidence="1" type="ORF">S2091_0363</name>
</gene>
<protein>
    <recommendedName>
        <fullName evidence="3">DUF1302 domain-containing protein</fullName>
    </recommendedName>
</protein>
<name>A0A2S9H5C8_9BURK</name>